<keyword evidence="1" id="KW-1133">Transmembrane helix</keyword>
<keyword evidence="1" id="KW-0472">Membrane</keyword>
<evidence type="ECO:0000256" key="1">
    <source>
        <dbReference type="SAM" id="Phobius"/>
    </source>
</evidence>
<feature type="transmembrane region" description="Helical" evidence="1">
    <location>
        <begin position="20"/>
        <end position="43"/>
    </location>
</feature>
<comment type="caution">
    <text evidence="2">The sequence shown here is derived from an EMBL/GenBank/DDBJ whole genome shotgun (WGS) entry which is preliminary data.</text>
</comment>
<sequence>MTVAVLSTPRTVSHSWRLLVVAIIISGWTLGLLPLFTACIFNLNKLNRSGSRHTIHLGEREIREGARWTCCGLTGEHSDGWKVFPGGPGFPVIVFTVLTTMVIAAVLTANLYNGLDTNVWMGLFPQHTHTKCPFNHPKLTTITYKLLVAGQVRAHGGAKAVRPYRGAAAGRCTGCEGERGKGKVGAERVLAECGGAGVRVSGYRGGCEWEWEGNEGEVKDKRREGHREEEEEVRIHFGIFATRALKQGEEIVVGWEWDDANAVHRVREVAGLDGSVFFPYFFIPFVSFPPSVPLFICFDLQPTTPPFSLYVYMVSQKAVQHPDTKSSGMSVG</sequence>
<dbReference type="AlphaFoldDB" id="A0AAD7E8H9"/>
<name>A0AAD7E8H9_9AGAR</name>
<feature type="transmembrane region" description="Helical" evidence="1">
    <location>
        <begin position="92"/>
        <end position="112"/>
    </location>
</feature>
<dbReference type="Proteomes" id="UP001218218">
    <property type="component" value="Unassembled WGS sequence"/>
</dbReference>
<proteinExistence type="predicted"/>
<reference evidence="2" key="1">
    <citation type="submission" date="2023-03" db="EMBL/GenBank/DDBJ databases">
        <title>Massive genome expansion in bonnet fungi (Mycena s.s.) driven by repeated elements and novel gene families across ecological guilds.</title>
        <authorList>
            <consortium name="Lawrence Berkeley National Laboratory"/>
            <person name="Harder C.B."/>
            <person name="Miyauchi S."/>
            <person name="Viragh M."/>
            <person name="Kuo A."/>
            <person name="Thoen E."/>
            <person name="Andreopoulos B."/>
            <person name="Lu D."/>
            <person name="Skrede I."/>
            <person name="Drula E."/>
            <person name="Henrissat B."/>
            <person name="Morin E."/>
            <person name="Kohler A."/>
            <person name="Barry K."/>
            <person name="LaButti K."/>
            <person name="Morin E."/>
            <person name="Salamov A."/>
            <person name="Lipzen A."/>
            <person name="Mereny Z."/>
            <person name="Hegedus B."/>
            <person name="Baldrian P."/>
            <person name="Stursova M."/>
            <person name="Weitz H."/>
            <person name="Taylor A."/>
            <person name="Grigoriev I.V."/>
            <person name="Nagy L.G."/>
            <person name="Martin F."/>
            <person name="Kauserud H."/>
        </authorList>
    </citation>
    <scope>NUCLEOTIDE SEQUENCE</scope>
    <source>
        <strain evidence="2">CBHHK002</strain>
    </source>
</reference>
<gene>
    <name evidence="2" type="ORF">DFH08DRAFT_826352</name>
</gene>
<accession>A0AAD7E8H9</accession>
<keyword evidence="3" id="KW-1185">Reference proteome</keyword>
<evidence type="ECO:0000313" key="2">
    <source>
        <dbReference type="EMBL" id="KAJ7302756.1"/>
    </source>
</evidence>
<organism evidence="2 3">
    <name type="scientific">Mycena albidolilacea</name>
    <dbReference type="NCBI Taxonomy" id="1033008"/>
    <lineage>
        <taxon>Eukaryota</taxon>
        <taxon>Fungi</taxon>
        <taxon>Dikarya</taxon>
        <taxon>Basidiomycota</taxon>
        <taxon>Agaricomycotina</taxon>
        <taxon>Agaricomycetes</taxon>
        <taxon>Agaricomycetidae</taxon>
        <taxon>Agaricales</taxon>
        <taxon>Marasmiineae</taxon>
        <taxon>Mycenaceae</taxon>
        <taxon>Mycena</taxon>
    </lineage>
</organism>
<keyword evidence="1" id="KW-0812">Transmembrane</keyword>
<dbReference type="EMBL" id="JARIHO010000112">
    <property type="protein sequence ID" value="KAJ7302756.1"/>
    <property type="molecule type" value="Genomic_DNA"/>
</dbReference>
<evidence type="ECO:0000313" key="3">
    <source>
        <dbReference type="Proteomes" id="UP001218218"/>
    </source>
</evidence>
<protein>
    <submittedName>
        <fullName evidence="2">Uncharacterized protein</fullName>
    </submittedName>
</protein>